<dbReference type="GO" id="GO:0012505">
    <property type="term" value="C:endomembrane system"/>
    <property type="evidence" value="ECO:0007669"/>
    <property type="project" value="UniProtKB-SubCell"/>
</dbReference>
<dbReference type="InterPro" id="IPR003807">
    <property type="entry name" value="DUF202"/>
</dbReference>
<evidence type="ECO:0000256" key="2">
    <source>
        <dbReference type="ARBA" id="ARBA00022692"/>
    </source>
</evidence>
<dbReference type="AlphaFoldDB" id="A0A8H7A561"/>
<name>A0A8H7A561_9EURO</name>
<keyword evidence="3 6" id="KW-1133">Transmembrane helix</keyword>
<feature type="transmembrane region" description="Helical" evidence="6">
    <location>
        <begin position="88"/>
        <end position="111"/>
    </location>
</feature>
<evidence type="ECO:0000256" key="4">
    <source>
        <dbReference type="ARBA" id="ARBA00023136"/>
    </source>
</evidence>
<evidence type="ECO:0000313" key="8">
    <source>
        <dbReference type="EMBL" id="KAF7502788.1"/>
    </source>
</evidence>
<dbReference type="Pfam" id="PF02656">
    <property type="entry name" value="DUF202"/>
    <property type="match status" value="1"/>
</dbReference>
<evidence type="ECO:0000256" key="3">
    <source>
        <dbReference type="ARBA" id="ARBA00022989"/>
    </source>
</evidence>
<evidence type="ECO:0000256" key="1">
    <source>
        <dbReference type="ARBA" id="ARBA00004127"/>
    </source>
</evidence>
<dbReference type="OrthoDB" id="199599at2759"/>
<organism evidence="8 9">
    <name type="scientific">Endocarpon pusillum</name>
    <dbReference type="NCBI Taxonomy" id="364733"/>
    <lineage>
        <taxon>Eukaryota</taxon>
        <taxon>Fungi</taxon>
        <taxon>Dikarya</taxon>
        <taxon>Ascomycota</taxon>
        <taxon>Pezizomycotina</taxon>
        <taxon>Eurotiomycetes</taxon>
        <taxon>Chaetothyriomycetidae</taxon>
        <taxon>Verrucariales</taxon>
        <taxon>Verrucariaceae</taxon>
        <taxon>Endocarpon</taxon>
    </lineage>
</organism>
<proteinExistence type="predicted"/>
<reference evidence="8" key="1">
    <citation type="submission" date="2020-02" db="EMBL/GenBank/DDBJ databases">
        <authorList>
            <person name="Palmer J.M."/>
        </authorList>
    </citation>
    <scope>NUCLEOTIDE SEQUENCE</scope>
    <source>
        <strain evidence="8">EPUS1.4</strain>
        <tissue evidence="8">Thallus</tissue>
    </source>
</reference>
<keyword evidence="4 6" id="KW-0472">Membrane</keyword>
<evidence type="ECO:0000259" key="7">
    <source>
        <dbReference type="Pfam" id="PF02656"/>
    </source>
</evidence>
<keyword evidence="2 6" id="KW-0812">Transmembrane</keyword>
<dbReference type="PANTHER" id="PTHR34187">
    <property type="entry name" value="FGR18P"/>
    <property type="match status" value="1"/>
</dbReference>
<comment type="subcellular location">
    <subcellularLocation>
        <location evidence="1">Endomembrane system</location>
        <topology evidence="1">Multi-pass membrane protein</topology>
    </subcellularLocation>
</comment>
<sequence>MEQGTGAESGDVTRISISAVPHTDSRPPYAGGTELDAYPKRTDSGSAPQPIRGSGIRKAWLRDLWPKEVAVLVEPRACRDHLANERTFLAWLRTSLALSMIGIITTQLFILQAGHLPHMNLSFFVLGVPLGSLCQAAALINIIIGAYRFWRLQSGMIKGQACAGGWELFLIGGLVALIMLAFFILVLISDSDQQTP</sequence>
<protein>
    <recommendedName>
        <fullName evidence="7">DUF202 domain-containing protein</fullName>
    </recommendedName>
</protein>
<feature type="domain" description="DUF202" evidence="7">
    <location>
        <begin position="79"/>
        <end position="153"/>
    </location>
</feature>
<dbReference type="PANTHER" id="PTHR34187:SF1">
    <property type="entry name" value="DUF202 DOMAIN-CONTAINING PROTEIN"/>
    <property type="match status" value="1"/>
</dbReference>
<comment type="caution">
    <text evidence="8">The sequence shown here is derived from an EMBL/GenBank/DDBJ whole genome shotgun (WGS) entry which is preliminary data.</text>
</comment>
<dbReference type="Proteomes" id="UP000606974">
    <property type="component" value="Unassembled WGS sequence"/>
</dbReference>
<feature type="transmembrane region" description="Helical" evidence="6">
    <location>
        <begin position="123"/>
        <end position="147"/>
    </location>
</feature>
<evidence type="ECO:0000256" key="5">
    <source>
        <dbReference type="SAM" id="MobiDB-lite"/>
    </source>
</evidence>
<keyword evidence="9" id="KW-1185">Reference proteome</keyword>
<evidence type="ECO:0000313" key="9">
    <source>
        <dbReference type="Proteomes" id="UP000606974"/>
    </source>
</evidence>
<dbReference type="EMBL" id="JAACFV010000219">
    <property type="protein sequence ID" value="KAF7502788.1"/>
    <property type="molecule type" value="Genomic_DNA"/>
</dbReference>
<feature type="transmembrane region" description="Helical" evidence="6">
    <location>
        <begin position="168"/>
        <end position="188"/>
    </location>
</feature>
<feature type="region of interest" description="Disordered" evidence="5">
    <location>
        <begin position="1"/>
        <end position="50"/>
    </location>
</feature>
<dbReference type="InterPro" id="IPR052053">
    <property type="entry name" value="IM_YidH-like"/>
</dbReference>
<evidence type="ECO:0000256" key="6">
    <source>
        <dbReference type="SAM" id="Phobius"/>
    </source>
</evidence>
<gene>
    <name evidence="8" type="ORF">GJ744_005047</name>
</gene>
<accession>A0A8H7A561</accession>